<protein>
    <submittedName>
        <fullName evidence="1">Uncharacterized protein</fullName>
    </submittedName>
</protein>
<dbReference type="EMBL" id="CAMPGE010008120">
    <property type="protein sequence ID" value="CAI2367028.1"/>
    <property type="molecule type" value="Genomic_DNA"/>
</dbReference>
<organism evidence="1 2">
    <name type="scientific">Euplotes crassus</name>
    <dbReference type="NCBI Taxonomy" id="5936"/>
    <lineage>
        <taxon>Eukaryota</taxon>
        <taxon>Sar</taxon>
        <taxon>Alveolata</taxon>
        <taxon>Ciliophora</taxon>
        <taxon>Intramacronucleata</taxon>
        <taxon>Spirotrichea</taxon>
        <taxon>Hypotrichia</taxon>
        <taxon>Euplotida</taxon>
        <taxon>Euplotidae</taxon>
        <taxon>Moneuplotes</taxon>
    </lineage>
</organism>
<sequence>MEKAIRKKTVMQKVGVEKSEINSDVWKSYEALSDEELVERRLEELEDIFWESKNEFERYGCQKKQDFPIRVAQIVDSLLKTRRKLNYICNSLPRHMEHPYLQRAIDLKVMLENFCEKSIVKNLIFCSQLINAKLKDPNQHSSILESQNQDLQIQKEVHKINTTAISHYHHKFLGPTAAFKFSSTLSLNLKTPKPSLLLQTTTVFPYSSLTNLHILNYPCSLPIHQSLPSQIPTATISCAFSNTSPVANLPLLVKVLHRVTKEMEYSNFILPERSLKVLLSASRQVEILKFTACKMEHGPKVDLKRCLAKTSVKFLGLRGCGYASQSNWENQPEKFEGFIQAISESDLGQTLEDIDLMLSGVERPFVQKVLKERGLGGVRIIGKF</sequence>
<keyword evidence="2" id="KW-1185">Reference proteome</keyword>
<proteinExistence type="predicted"/>
<name>A0AAD1UD75_EUPCR</name>
<reference evidence="1" key="1">
    <citation type="submission" date="2023-07" db="EMBL/GenBank/DDBJ databases">
        <authorList>
            <consortium name="AG Swart"/>
            <person name="Singh M."/>
            <person name="Singh A."/>
            <person name="Seah K."/>
            <person name="Emmerich C."/>
        </authorList>
    </citation>
    <scope>NUCLEOTIDE SEQUENCE</scope>
    <source>
        <strain evidence="1">DP1</strain>
    </source>
</reference>
<accession>A0AAD1UD75</accession>
<dbReference type="Proteomes" id="UP001295684">
    <property type="component" value="Unassembled WGS sequence"/>
</dbReference>
<dbReference type="AlphaFoldDB" id="A0AAD1UD75"/>
<comment type="caution">
    <text evidence="1">The sequence shown here is derived from an EMBL/GenBank/DDBJ whole genome shotgun (WGS) entry which is preliminary data.</text>
</comment>
<evidence type="ECO:0000313" key="2">
    <source>
        <dbReference type="Proteomes" id="UP001295684"/>
    </source>
</evidence>
<evidence type="ECO:0000313" key="1">
    <source>
        <dbReference type="EMBL" id="CAI2367028.1"/>
    </source>
</evidence>
<gene>
    <name evidence="1" type="ORF">ECRASSUSDP1_LOCUS8305</name>
</gene>